<sequence length="410" mass="46373">MDVLPDEVVQYILTYMKDAKDVARCSCVSKRWKEFMPSVKSLYFPRNSIYDSRRTDFDETIGRLIRSSSSLEELTLYCPFSSSNLKPWLTSAGRSLRHLDLRVDGDRRTDLSCIGAAHGLESLKLWGAVIVGSPGWAQSPRLTRLEIVGSTLKDGALVGCLESCPNLTELALLGCDGMQSISIELQWLERCRLDVLGPGECSLHLSSPKIEFLDVVGFGWVCVNATPCLKNLSIAKNSGRVYRVEFGELPSLDSLMLRGVQWSWDAVQSILQRASNVKHLFMKIEFSGNSDRLLPFPRIDLAEFFSSHLNLCSFEIHGAMFAALCQKNSLTSVDSEFEIPYLEKVRISVRSPLNAEQKMNTLESLLKSSPRLQTMIIKILSMRNTHESEKAFFQKVCRFRYKYEKIVQIE</sequence>
<name>A0AAV9BWU6_ACOGR</name>
<comment type="caution">
    <text evidence="2">The sequence shown here is derived from an EMBL/GenBank/DDBJ whole genome shotgun (WGS) entry which is preliminary data.</text>
</comment>
<dbReference type="CDD" id="cd09917">
    <property type="entry name" value="F-box_SF"/>
    <property type="match status" value="1"/>
</dbReference>
<reference evidence="2" key="2">
    <citation type="submission" date="2023-06" db="EMBL/GenBank/DDBJ databases">
        <authorList>
            <person name="Ma L."/>
            <person name="Liu K.-W."/>
            <person name="Li Z."/>
            <person name="Hsiao Y.-Y."/>
            <person name="Qi Y."/>
            <person name="Fu T."/>
            <person name="Tang G."/>
            <person name="Zhang D."/>
            <person name="Sun W.-H."/>
            <person name="Liu D.-K."/>
            <person name="Li Y."/>
            <person name="Chen G.-Z."/>
            <person name="Liu X.-D."/>
            <person name="Liao X.-Y."/>
            <person name="Jiang Y.-T."/>
            <person name="Yu X."/>
            <person name="Hao Y."/>
            <person name="Huang J."/>
            <person name="Zhao X.-W."/>
            <person name="Ke S."/>
            <person name="Chen Y.-Y."/>
            <person name="Wu W.-L."/>
            <person name="Hsu J.-L."/>
            <person name="Lin Y.-F."/>
            <person name="Huang M.-D."/>
            <person name="Li C.-Y."/>
            <person name="Huang L."/>
            <person name="Wang Z.-W."/>
            <person name="Zhao X."/>
            <person name="Zhong W.-Y."/>
            <person name="Peng D.-H."/>
            <person name="Ahmad S."/>
            <person name="Lan S."/>
            <person name="Zhang J.-S."/>
            <person name="Tsai W.-C."/>
            <person name="Van De Peer Y."/>
            <person name="Liu Z.-J."/>
        </authorList>
    </citation>
    <scope>NUCLEOTIDE SEQUENCE</scope>
    <source>
        <strain evidence="2">SCP</strain>
        <tissue evidence="2">Leaves</tissue>
    </source>
</reference>
<dbReference type="InterPro" id="IPR032675">
    <property type="entry name" value="LRR_dom_sf"/>
</dbReference>
<dbReference type="SUPFAM" id="SSF81383">
    <property type="entry name" value="F-box domain"/>
    <property type="match status" value="1"/>
</dbReference>
<evidence type="ECO:0000313" key="2">
    <source>
        <dbReference type="EMBL" id="KAK1280761.1"/>
    </source>
</evidence>
<proteinExistence type="predicted"/>
<dbReference type="Pfam" id="PF12937">
    <property type="entry name" value="F-box-like"/>
    <property type="match status" value="1"/>
</dbReference>
<dbReference type="Gene3D" id="1.20.1280.50">
    <property type="match status" value="1"/>
</dbReference>
<reference evidence="2" key="1">
    <citation type="journal article" date="2023" name="Nat. Commun.">
        <title>Diploid and tetraploid genomes of Acorus and the evolution of monocots.</title>
        <authorList>
            <person name="Ma L."/>
            <person name="Liu K.W."/>
            <person name="Li Z."/>
            <person name="Hsiao Y.Y."/>
            <person name="Qi Y."/>
            <person name="Fu T."/>
            <person name="Tang G.D."/>
            <person name="Zhang D."/>
            <person name="Sun W.H."/>
            <person name="Liu D.K."/>
            <person name="Li Y."/>
            <person name="Chen G.Z."/>
            <person name="Liu X.D."/>
            <person name="Liao X.Y."/>
            <person name="Jiang Y.T."/>
            <person name="Yu X."/>
            <person name="Hao Y."/>
            <person name="Huang J."/>
            <person name="Zhao X.W."/>
            <person name="Ke S."/>
            <person name="Chen Y.Y."/>
            <person name="Wu W.L."/>
            <person name="Hsu J.L."/>
            <person name="Lin Y.F."/>
            <person name="Huang M.D."/>
            <person name="Li C.Y."/>
            <person name="Huang L."/>
            <person name="Wang Z.W."/>
            <person name="Zhao X."/>
            <person name="Zhong W.Y."/>
            <person name="Peng D.H."/>
            <person name="Ahmad S."/>
            <person name="Lan S."/>
            <person name="Zhang J.S."/>
            <person name="Tsai W.C."/>
            <person name="Van de Peer Y."/>
            <person name="Liu Z.J."/>
        </authorList>
    </citation>
    <scope>NUCLEOTIDE SEQUENCE</scope>
    <source>
        <strain evidence="2">SCP</strain>
    </source>
</reference>
<feature type="domain" description="F-box" evidence="1">
    <location>
        <begin position="1"/>
        <end position="47"/>
    </location>
</feature>
<dbReference type="SMART" id="SM00256">
    <property type="entry name" value="FBOX"/>
    <property type="match status" value="1"/>
</dbReference>
<evidence type="ECO:0000313" key="3">
    <source>
        <dbReference type="Proteomes" id="UP001179952"/>
    </source>
</evidence>
<dbReference type="Proteomes" id="UP001179952">
    <property type="component" value="Unassembled WGS sequence"/>
</dbReference>
<dbReference type="EMBL" id="JAUJYN010000001">
    <property type="protein sequence ID" value="KAK1280761.1"/>
    <property type="molecule type" value="Genomic_DNA"/>
</dbReference>
<dbReference type="AlphaFoldDB" id="A0AAV9BWU6"/>
<gene>
    <name evidence="2" type="ORF">QJS04_geneDACA020705</name>
</gene>
<organism evidence="2 3">
    <name type="scientific">Acorus gramineus</name>
    <name type="common">Dwarf sweet flag</name>
    <dbReference type="NCBI Taxonomy" id="55184"/>
    <lineage>
        <taxon>Eukaryota</taxon>
        <taxon>Viridiplantae</taxon>
        <taxon>Streptophyta</taxon>
        <taxon>Embryophyta</taxon>
        <taxon>Tracheophyta</taxon>
        <taxon>Spermatophyta</taxon>
        <taxon>Magnoliopsida</taxon>
        <taxon>Liliopsida</taxon>
        <taxon>Acoraceae</taxon>
        <taxon>Acorus</taxon>
    </lineage>
</organism>
<dbReference type="SUPFAM" id="SSF52047">
    <property type="entry name" value="RNI-like"/>
    <property type="match status" value="1"/>
</dbReference>
<keyword evidence="3" id="KW-1185">Reference proteome</keyword>
<dbReference type="PROSITE" id="PS50181">
    <property type="entry name" value="FBOX"/>
    <property type="match status" value="1"/>
</dbReference>
<accession>A0AAV9BWU6</accession>
<dbReference type="PANTHER" id="PTHR31639">
    <property type="entry name" value="F-BOX PROTEIN-LIKE"/>
    <property type="match status" value="1"/>
</dbReference>
<protein>
    <submittedName>
        <fullName evidence="2">F-box protein</fullName>
    </submittedName>
</protein>
<evidence type="ECO:0000259" key="1">
    <source>
        <dbReference type="PROSITE" id="PS50181"/>
    </source>
</evidence>
<dbReference type="Gene3D" id="3.80.10.10">
    <property type="entry name" value="Ribonuclease Inhibitor"/>
    <property type="match status" value="1"/>
</dbReference>
<dbReference type="PANTHER" id="PTHR31639:SF162">
    <property type="entry name" value="OS09G0454300 PROTEIN"/>
    <property type="match status" value="1"/>
</dbReference>
<dbReference type="InterPro" id="IPR001810">
    <property type="entry name" value="F-box_dom"/>
</dbReference>
<dbReference type="InterPro" id="IPR036047">
    <property type="entry name" value="F-box-like_dom_sf"/>
</dbReference>